<feature type="transmembrane region" description="Helical" evidence="5">
    <location>
        <begin position="289"/>
        <end position="310"/>
    </location>
</feature>
<dbReference type="CDD" id="cd07042">
    <property type="entry name" value="STAS_SulP_like_sulfate_transporter"/>
    <property type="match status" value="1"/>
</dbReference>
<dbReference type="InterPro" id="IPR001902">
    <property type="entry name" value="SLC26A/SulP_fam"/>
</dbReference>
<feature type="transmembrane region" description="Helical" evidence="5">
    <location>
        <begin position="420"/>
        <end position="439"/>
    </location>
</feature>
<evidence type="ECO:0000256" key="1">
    <source>
        <dbReference type="ARBA" id="ARBA00004141"/>
    </source>
</evidence>
<proteinExistence type="predicted"/>
<dbReference type="OrthoDB" id="427213at2759"/>
<dbReference type="InterPro" id="IPR011547">
    <property type="entry name" value="SLC26A/SulP_dom"/>
</dbReference>
<evidence type="ECO:0000259" key="6">
    <source>
        <dbReference type="PROSITE" id="PS50801"/>
    </source>
</evidence>
<comment type="subcellular location">
    <subcellularLocation>
        <location evidence="1">Membrane</location>
        <topology evidence="1">Multi-pass membrane protein</topology>
    </subcellularLocation>
</comment>
<feature type="transmembrane region" description="Helical" evidence="5">
    <location>
        <begin position="258"/>
        <end position="277"/>
    </location>
</feature>
<dbReference type="Pfam" id="PF01740">
    <property type="entry name" value="STAS"/>
    <property type="match status" value="1"/>
</dbReference>
<dbReference type="SUPFAM" id="SSF52091">
    <property type="entry name" value="SpoIIaa-like"/>
    <property type="match status" value="1"/>
</dbReference>
<keyword evidence="4 5" id="KW-0472">Membrane</keyword>
<dbReference type="GO" id="GO:0055085">
    <property type="term" value="P:transmembrane transport"/>
    <property type="evidence" value="ECO:0007669"/>
    <property type="project" value="InterPro"/>
</dbReference>
<evidence type="ECO:0000256" key="4">
    <source>
        <dbReference type="ARBA" id="ARBA00023136"/>
    </source>
</evidence>
<feature type="domain" description="STAS" evidence="6">
    <location>
        <begin position="535"/>
        <end position="653"/>
    </location>
</feature>
<keyword evidence="2 5" id="KW-0812">Transmembrane</keyword>
<dbReference type="Proteomes" id="UP000253551">
    <property type="component" value="Unassembled WGS sequence"/>
</dbReference>
<dbReference type="AlphaFoldDB" id="A0A367JVV1"/>
<dbReference type="PROSITE" id="PS50801">
    <property type="entry name" value="STAS"/>
    <property type="match status" value="1"/>
</dbReference>
<evidence type="ECO:0000313" key="7">
    <source>
        <dbReference type="EMBL" id="RCH94060.1"/>
    </source>
</evidence>
<dbReference type="PANTHER" id="PTHR11814">
    <property type="entry name" value="SULFATE TRANSPORTER"/>
    <property type="match status" value="1"/>
</dbReference>
<reference evidence="7 8" key="1">
    <citation type="journal article" date="2018" name="G3 (Bethesda)">
        <title>Phylogenetic and Phylogenomic Definition of Rhizopus Species.</title>
        <authorList>
            <person name="Gryganskyi A.P."/>
            <person name="Golan J."/>
            <person name="Dolatabadi S."/>
            <person name="Mondo S."/>
            <person name="Robb S."/>
            <person name="Idnurm A."/>
            <person name="Muszewska A."/>
            <person name="Steczkiewicz K."/>
            <person name="Masonjones S."/>
            <person name="Liao H.L."/>
            <person name="Gajdeczka M.T."/>
            <person name="Anike F."/>
            <person name="Vuek A."/>
            <person name="Anishchenko I.M."/>
            <person name="Voigt K."/>
            <person name="de Hoog G.S."/>
            <person name="Smith M.E."/>
            <person name="Heitman J."/>
            <person name="Vilgalys R."/>
            <person name="Stajich J.E."/>
        </authorList>
    </citation>
    <scope>NUCLEOTIDE SEQUENCE [LARGE SCALE GENOMIC DNA]</scope>
    <source>
        <strain evidence="7 8">LSU 92-RS-03</strain>
    </source>
</reference>
<feature type="transmembrane region" description="Helical" evidence="5">
    <location>
        <begin position="87"/>
        <end position="104"/>
    </location>
</feature>
<feature type="transmembrane region" description="Helical" evidence="5">
    <location>
        <begin position="477"/>
        <end position="506"/>
    </location>
</feature>
<feature type="transmembrane region" description="Helical" evidence="5">
    <location>
        <begin position="381"/>
        <end position="400"/>
    </location>
</feature>
<keyword evidence="8" id="KW-1185">Reference proteome</keyword>
<sequence length="653" mass="72975">MLEIVQRAHSLHLEETDDEDHLPPNATSETQMLLSVEDQIPRYLTASPLPSVRLPDKTPKGFWDTLKVRSRYYLPILQWLPLYNLQIFWGDCLAGITLSCLLIPQGLSYATALCKLEAVHGLYGIAFPAIAYAFFGMSRQMSVGPESTLALLIGSSIAQQEHLKSNDYTIEPLAWACLMTLFTGIFTLLLGIFRLGFLDSLMSRALLRGFISGVALVVMVQQAITLLGLVELSKAWGISEASTTIERLYFLLKNLDHAHILSSIISVITVSFLLFMRSLKSRYGLTKKWLQLFPDVLLAVVISILLTKHLDWEHKGLAILGEIDSAGILLPSIPSFPPTKHMKDLLVSSAMIAVIGFVESIVIAKIYSSKHNYSVSANRELVALGVANICSGLFQGIPAFGSVSRSKINDKAGARTQMACLITGMIAILAILFLLPYFYYLPKAVLSSIIFVAVLSLLSELPEDLHFIFKIGAWKDLALLLITFFATIIISLEFGTLLAVTLSLLMTIRETSYPRISIMGRVKGSVNKFKPIQNDSLEIEHLQDVLIVRIEEALFFANTGQLKDRLRRLEMFGDMSIHPSERPRRSESLYTIFDVGSMPSIDASAIQIFYEIVEAYQSRSVQVYFVRLREQPMAMFKKSGLLHLFGENHLFRK</sequence>
<accession>A0A367JVV1</accession>
<dbReference type="Pfam" id="PF00916">
    <property type="entry name" value="Sulfate_transp"/>
    <property type="match status" value="1"/>
</dbReference>
<dbReference type="STRING" id="4846.A0A367JVV1"/>
<dbReference type="NCBIfam" id="TIGR00815">
    <property type="entry name" value="sulP"/>
    <property type="match status" value="1"/>
</dbReference>
<feature type="transmembrane region" description="Helical" evidence="5">
    <location>
        <begin position="116"/>
        <end position="135"/>
    </location>
</feature>
<keyword evidence="3 5" id="KW-1133">Transmembrane helix</keyword>
<dbReference type="InterPro" id="IPR002645">
    <property type="entry name" value="STAS_dom"/>
</dbReference>
<evidence type="ECO:0000256" key="3">
    <source>
        <dbReference type="ARBA" id="ARBA00022989"/>
    </source>
</evidence>
<evidence type="ECO:0000256" key="2">
    <source>
        <dbReference type="ARBA" id="ARBA00022692"/>
    </source>
</evidence>
<feature type="non-terminal residue" evidence="7">
    <location>
        <position position="653"/>
    </location>
</feature>
<feature type="transmembrane region" description="Helical" evidence="5">
    <location>
        <begin position="205"/>
        <end position="224"/>
    </location>
</feature>
<dbReference type="GO" id="GO:0016020">
    <property type="term" value="C:membrane"/>
    <property type="evidence" value="ECO:0007669"/>
    <property type="project" value="UniProtKB-SubCell"/>
</dbReference>
<gene>
    <name evidence="7" type="ORF">CU098_007831</name>
</gene>
<dbReference type="Gene3D" id="3.30.750.24">
    <property type="entry name" value="STAS domain"/>
    <property type="match status" value="1"/>
</dbReference>
<feature type="transmembrane region" description="Helical" evidence="5">
    <location>
        <begin position="445"/>
        <end position="465"/>
    </location>
</feature>
<name>A0A367JVV1_RHIST</name>
<feature type="transmembrane region" description="Helical" evidence="5">
    <location>
        <begin position="173"/>
        <end position="193"/>
    </location>
</feature>
<comment type="caution">
    <text evidence="7">The sequence shown here is derived from an EMBL/GenBank/DDBJ whole genome shotgun (WGS) entry which is preliminary data.</text>
</comment>
<dbReference type="InterPro" id="IPR036513">
    <property type="entry name" value="STAS_dom_sf"/>
</dbReference>
<feature type="transmembrane region" description="Helical" evidence="5">
    <location>
        <begin position="345"/>
        <end position="369"/>
    </location>
</feature>
<protein>
    <recommendedName>
        <fullName evidence="6">STAS domain-containing protein</fullName>
    </recommendedName>
</protein>
<organism evidence="7 8">
    <name type="scientific">Rhizopus stolonifer</name>
    <name type="common">Rhizopus nigricans</name>
    <dbReference type="NCBI Taxonomy" id="4846"/>
    <lineage>
        <taxon>Eukaryota</taxon>
        <taxon>Fungi</taxon>
        <taxon>Fungi incertae sedis</taxon>
        <taxon>Mucoromycota</taxon>
        <taxon>Mucoromycotina</taxon>
        <taxon>Mucoromycetes</taxon>
        <taxon>Mucorales</taxon>
        <taxon>Mucorineae</taxon>
        <taxon>Rhizopodaceae</taxon>
        <taxon>Rhizopus</taxon>
    </lineage>
</organism>
<evidence type="ECO:0000313" key="8">
    <source>
        <dbReference type="Proteomes" id="UP000253551"/>
    </source>
</evidence>
<evidence type="ECO:0000256" key="5">
    <source>
        <dbReference type="SAM" id="Phobius"/>
    </source>
</evidence>
<dbReference type="EMBL" id="PJQM01002609">
    <property type="protein sequence ID" value="RCH94060.1"/>
    <property type="molecule type" value="Genomic_DNA"/>
</dbReference>